<sequence>MASVIVVLLMTITPISAHSGRTDANGGHCCRTNCAKWGLRDGEYHYHNDGGSSSSSSNSSGNSSTNQSATPKAVDYTKQGETAGYNYKKANLDANKKAIENVRNLEDEDTNSEYTLEKQKKVYKESYQSTYEQEEKEAF</sequence>
<feature type="chain" id="PRO_5038536091" description="YHYH domain-containing protein" evidence="2">
    <location>
        <begin position="20"/>
        <end position="139"/>
    </location>
</feature>
<dbReference type="Proteomes" id="UP000593842">
    <property type="component" value="Chromosome"/>
</dbReference>
<accession>A0A7I8E0V8</accession>
<evidence type="ECO:0000313" key="4">
    <source>
        <dbReference type="Proteomes" id="UP000593842"/>
    </source>
</evidence>
<keyword evidence="2" id="KW-0732">Signal</keyword>
<dbReference type="InterPro" id="IPR047773">
    <property type="entry name" value="YHYH_dom_bact"/>
</dbReference>
<protein>
    <recommendedName>
        <fullName evidence="5">YHYH domain-containing protein</fullName>
    </recommendedName>
</protein>
<feature type="compositionally biased region" description="Low complexity" evidence="1">
    <location>
        <begin position="50"/>
        <end position="64"/>
    </location>
</feature>
<gene>
    <name evidence="3" type="ORF">Fi14EGH31_22490</name>
</gene>
<dbReference type="RefSeq" id="WP_200764834.1">
    <property type="nucleotide sequence ID" value="NZ_AP024085.1"/>
</dbReference>
<reference evidence="4" key="1">
    <citation type="submission" date="2020-09" db="EMBL/GenBank/DDBJ databases">
        <title>Complete genome sequencing of Faecalibacillus intestinalis strain 14EGH31.</title>
        <authorList>
            <person name="Sakamoto M."/>
            <person name="Murakami T."/>
            <person name="Mori H."/>
        </authorList>
    </citation>
    <scope>NUCLEOTIDE SEQUENCE [LARGE SCALE GENOMIC DNA]</scope>
    <source>
        <strain evidence="4">14EGH31</strain>
    </source>
</reference>
<proteinExistence type="predicted"/>
<evidence type="ECO:0000256" key="1">
    <source>
        <dbReference type="SAM" id="MobiDB-lite"/>
    </source>
</evidence>
<feature type="signal peptide" evidence="2">
    <location>
        <begin position="1"/>
        <end position="19"/>
    </location>
</feature>
<name>A0A7I8E0V8_9FIRM</name>
<dbReference type="GeneID" id="70580688"/>
<feature type="region of interest" description="Disordered" evidence="1">
    <location>
        <begin position="45"/>
        <end position="77"/>
    </location>
</feature>
<evidence type="ECO:0008006" key="5">
    <source>
        <dbReference type="Google" id="ProtNLM"/>
    </source>
</evidence>
<dbReference type="KEGG" id="fit:Fi14EGH31_22490"/>
<dbReference type="AlphaFoldDB" id="A0A7I8E0V8"/>
<organism evidence="3 4">
    <name type="scientific">Faecalibacillus intestinalis</name>
    <dbReference type="NCBI Taxonomy" id="1982626"/>
    <lineage>
        <taxon>Bacteria</taxon>
        <taxon>Bacillati</taxon>
        <taxon>Bacillota</taxon>
        <taxon>Erysipelotrichia</taxon>
        <taxon>Erysipelotrichales</taxon>
        <taxon>Coprobacillaceae</taxon>
        <taxon>Faecalibacillus</taxon>
    </lineage>
</organism>
<dbReference type="NCBIfam" id="NF033223">
    <property type="entry name" value="YHYH_alt"/>
    <property type="match status" value="1"/>
</dbReference>
<evidence type="ECO:0000313" key="3">
    <source>
        <dbReference type="EMBL" id="BCL58537.1"/>
    </source>
</evidence>
<evidence type="ECO:0000256" key="2">
    <source>
        <dbReference type="SAM" id="SignalP"/>
    </source>
</evidence>
<dbReference type="EMBL" id="AP024085">
    <property type="protein sequence ID" value="BCL58537.1"/>
    <property type="molecule type" value="Genomic_DNA"/>
</dbReference>